<dbReference type="InterPro" id="IPR001845">
    <property type="entry name" value="HTH_ArsR_DNA-bd_dom"/>
</dbReference>
<keyword evidence="6" id="KW-1185">Reference proteome</keyword>
<evidence type="ECO:0000259" key="4">
    <source>
        <dbReference type="PROSITE" id="PS50987"/>
    </source>
</evidence>
<dbReference type="RefSeq" id="WP_107753210.1">
    <property type="nucleotide sequence ID" value="NZ_CP028491.1"/>
</dbReference>
<dbReference type="GO" id="GO:0003700">
    <property type="term" value="F:DNA-binding transcription factor activity"/>
    <property type="evidence" value="ECO:0007669"/>
    <property type="project" value="InterPro"/>
</dbReference>
<reference evidence="5 6" key="1">
    <citation type="submission" date="2018-04" db="EMBL/GenBank/DDBJ databases">
        <title>Genomic insights into metabolic versatility of Carboxydocella thermautotrophica capable of coupling hydrogenogenic CO oxidation with the reduction of Fe(III) minerals in Kamchatka hot springs.</title>
        <authorList>
            <person name="Toshchakov S.V."/>
            <person name="Tepliuk A.V."/>
            <person name="Gavrilov S.N."/>
            <person name="Kublanov I.V."/>
            <person name="Lebedinsky A.V."/>
            <person name="Bonch-Osmolovskaya E.A."/>
            <person name="Rusakov V.S."/>
            <person name="Chistyakova N.I."/>
            <person name="Korzhenkov A."/>
            <person name="Zavarsina D.G."/>
            <person name="Sokolova T.G."/>
        </authorList>
    </citation>
    <scope>NUCLEOTIDE SEQUENCE [LARGE SCALE GENOMIC DNA]</scope>
    <source>
        <strain evidence="5 6">019</strain>
    </source>
</reference>
<dbReference type="InterPro" id="IPR036390">
    <property type="entry name" value="WH_DNA-bd_sf"/>
</dbReference>
<evidence type="ECO:0000256" key="3">
    <source>
        <dbReference type="ARBA" id="ARBA00023163"/>
    </source>
</evidence>
<name>A0A2R4MZ34_CARTR</name>
<dbReference type="AlphaFoldDB" id="A0A2R4MZ34"/>
<dbReference type="SMART" id="SM00418">
    <property type="entry name" value="HTH_ARSR"/>
    <property type="match status" value="1"/>
</dbReference>
<dbReference type="PROSITE" id="PS50987">
    <property type="entry name" value="HTH_ARSR_2"/>
    <property type="match status" value="1"/>
</dbReference>
<protein>
    <submittedName>
        <fullName evidence="5">Transcriptional regulator, ArsR family</fullName>
    </submittedName>
</protein>
<dbReference type="Pfam" id="PF01022">
    <property type="entry name" value="HTH_5"/>
    <property type="match status" value="1"/>
</dbReference>
<keyword evidence="2" id="KW-0238">DNA-binding</keyword>
<dbReference type="SUPFAM" id="SSF46785">
    <property type="entry name" value="Winged helix' DNA-binding domain"/>
    <property type="match status" value="1"/>
</dbReference>
<keyword evidence="1" id="KW-0805">Transcription regulation</keyword>
<sequence>MEDKVWRLQADILKALAHPLRLQILEKLRQGEVCVCQLIADLQADQANISQHLAILRRQGLVSSRREGSWVHYKIVHPEVFAILDQVKGILSREAQQKAEIVKAVD</sequence>
<dbReference type="CDD" id="cd00090">
    <property type="entry name" value="HTH_ARSR"/>
    <property type="match status" value="1"/>
</dbReference>
<dbReference type="Proteomes" id="UP000241323">
    <property type="component" value="Chromosome"/>
</dbReference>
<dbReference type="InterPro" id="IPR011991">
    <property type="entry name" value="ArsR-like_HTH"/>
</dbReference>
<dbReference type="InterPro" id="IPR051011">
    <property type="entry name" value="Metal_resp_trans_reg"/>
</dbReference>
<dbReference type="InterPro" id="IPR036388">
    <property type="entry name" value="WH-like_DNA-bd_sf"/>
</dbReference>
<dbReference type="PRINTS" id="PR00778">
    <property type="entry name" value="HTHARSR"/>
</dbReference>
<evidence type="ECO:0000256" key="1">
    <source>
        <dbReference type="ARBA" id="ARBA00023015"/>
    </source>
</evidence>
<dbReference type="EMBL" id="CP028491">
    <property type="protein sequence ID" value="AVX20115.1"/>
    <property type="molecule type" value="Genomic_DNA"/>
</dbReference>
<dbReference type="NCBIfam" id="NF033788">
    <property type="entry name" value="HTH_metalloreg"/>
    <property type="match status" value="1"/>
</dbReference>
<organism evidence="5 6">
    <name type="scientific">Carboxydocella thermautotrophica</name>
    <dbReference type="NCBI Taxonomy" id="178899"/>
    <lineage>
        <taxon>Bacteria</taxon>
        <taxon>Bacillati</taxon>
        <taxon>Bacillota</taxon>
        <taxon>Clostridia</taxon>
        <taxon>Eubacteriales</taxon>
        <taxon>Clostridiales Family XVI. Incertae Sedis</taxon>
        <taxon>Carboxydocella</taxon>
    </lineage>
</organism>
<evidence type="ECO:0000313" key="6">
    <source>
        <dbReference type="Proteomes" id="UP000241323"/>
    </source>
</evidence>
<dbReference type="GO" id="GO:0003677">
    <property type="term" value="F:DNA binding"/>
    <property type="evidence" value="ECO:0007669"/>
    <property type="project" value="UniProtKB-KW"/>
</dbReference>
<dbReference type="Gene3D" id="1.10.10.10">
    <property type="entry name" value="Winged helix-like DNA-binding domain superfamily/Winged helix DNA-binding domain"/>
    <property type="match status" value="1"/>
</dbReference>
<evidence type="ECO:0000313" key="5">
    <source>
        <dbReference type="EMBL" id="AVX20115.1"/>
    </source>
</evidence>
<accession>A0A2R4MZ34</accession>
<gene>
    <name evidence="5" type="ORF">CFE_0917</name>
</gene>
<proteinExistence type="predicted"/>
<dbReference type="PANTHER" id="PTHR43132:SF2">
    <property type="entry name" value="ARSENICAL RESISTANCE OPERON REPRESSOR ARSR-RELATED"/>
    <property type="match status" value="1"/>
</dbReference>
<keyword evidence="3" id="KW-0804">Transcription</keyword>
<dbReference type="PANTHER" id="PTHR43132">
    <property type="entry name" value="ARSENICAL RESISTANCE OPERON REPRESSOR ARSR-RELATED"/>
    <property type="match status" value="1"/>
</dbReference>
<dbReference type="KEGG" id="cthm:CFE_0917"/>
<feature type="domain" description="HTH arsR-type" evidence="4">
    <location>
        <begin position="1"/>
        <end position="95"/>
    </location>
</feature>
<evidence type="ECO:0000256" key="2">
    <source>
        <dbReference type="ARBA" id="ARBA00023125"/>
    </source>
</evidence>